<keyword evidence="3 5" id="KW-0472">Membrane</keyword>
<keyword evidence="1 5" id="KW-0812">Transmembrane</keyword>
<evidence type="ECO:0000256" key="1">
    <source>
        <dbReference type="ARBA" id="ARBA00022692"/>
    </source>
</evidence>
<feature type="transmembrane region" description="Helical" evidence="5">
    <location>
        <begin position="131"/>
        <end position="150"/>
    </location>
</feature>
<evidence type="ECO:0000256" key="3">
    <source>
        <dbReference type="ARBA" id="ARBA00023136"/>
    </source>
</evidence>
<proteinExistence type="predicted"/>
<reference evidence="7 8" key="1">
    <citation type="journal article" date="2014" name="Int. J. Syst. Evol. Microbiol.">
        <title>Complete genome sequence of Corynebacterium casei LMG S-19264T (=DSM 44701T), isolated from a smear-ripened cheese.</title>
        <authorList>
            <consortium name="US DOE Joint Genome Institute (JGI-PGF)"/>
            <person name="Walter F."/>
            <person name="Albersmeier A."/>
            <person name="Kalinowski J."/>
            <person name="Ruckert C."/>
        </authorList>
    </citation>
    <scope>NUCLEOTIDE SEQUENCE [LARGE SCALE GENOMIC DNA]</scope>
    <source>
        <strain evidence="7 8">CGMCC 1.9161</strain>
    </source>
</reference>
<keyword evidence="2 5" id="KW-1133">Transmembrane helix</keyword>
<dbReference type="InterPro" id="IPR047200">
    <property type="entry name" value="MFS_YcaD-like"/>
</dbReference>
<feature type="compositionally biased region" description="Basic and acidic residues" evidence="4">
    <location>
        <begin position="419"/>
        <end position="428"/>
    </location>
</feature>
<feature type="region of interest" description="Disordered" evidence="4">
    <location>
        <begin position="399"/>
        <end position="428"/>
    </location>
</feature>
<evidence type="ECO:0000256" key="2">
    <source>
        <dbReference type="ARBA" id="ARBA00022989"/>
    </source>
</evidence>
<accession>A0A917Q861</accession>
<evidence type="ECO:0000256" key="5">
    <source>
        <dbReference type="SAM" id="Phobius"/>
    </source>
</evidence>
<dbReference type="Proteomes" id="UP000600449">
    <property type="component" value="Unassembled WGS sequence"/>
</dbReference>
<feature type="transmembrane region" description="Helical" evidence="5">
    <location>
        <begin position="73"/>
        <end position="91"/>
    </location>
</feature>
<gene>
    <name evidence="7" type="ORF">GCM10011322_22470</name>
</gene>
<dbReference type="SUPFAM" id="SSF103473">
    <property type="entry name" value="MFS general substrate transporter"/>
    <property type="match status" value="1"/>
</dbReference>
<sequence length="428" mass="44136">MKLALVSVASTILGVVLVQIANGFLGTLVAIRASSGGFSPLAIGLVLAGFSVGYTAGAAFADRLLRRVGHIRLFAALAGLIAASSVMMPILESAPAWLALRIVMGFGFAGLFVTAESWLNGTIAPKDRGTIFAVYMVATGFAFGAGQFLINLPAPLGYELFSLAAALFCLALVPVAMTRSVPPAMPVGPSLSLARLREIAPVSVAGSAAAGLAGSAFYGLVPAYATSIDIGRWYIAGYVATAVMGGLAFQVPVARLSDRLDRRFVAAGVAAGMALSCLALMAIPLSYALFPVTFLFGGFLSTIYPVCVAHANDRAGPDQAVAVSGQLILVNGLFSAAGPIIGTGLMGETGFDGVFALVAAIGTAFMAFAIWRALRVEGPEKRERPFVILNERMSQTVGHVASDPEVVEPAPVGAEEEEAPPRRIDEAA</sequence>
<dbReference type="Pfam" id="PF07690">
    <property type="entry name" value="MFS_1"/>
    <property type="match status" value="1"/>
</dbReference>
<keyword evidence="8" id="KW-1185">Reference proteome</keyword>
<evidence type="ECO:0000259" key="6">
    <source>
        <dbReference type="PROSITE" id="PS50850"/>
    </source>
</evidence>
<dbReference type="InterPro" id="IPR020846">
    <property type="entry name" value="MFS_dom"/>
</dbReference>
<feature type="domain" description="Major facilitator superfamily (MFS) profile" evidence="6">
    <location>
        <begin position="7"/>
        <end position="377"/>
    </location>
</feature>
<dbReference type="InterPro" id="IPR036259">
    <property type="entry name" value="MFS_trans_sf"/>
</dbReference>
<feature type="transmembrane region" description="Helical" evidence="5">
    <location>
        <begin position="39"/>
        <end position="61"/>
    </location>
</feature>
<dbReference type="PROSITE" id="PS50850">
    <property type="entry name" value="MFS"/>
    <property type="match status" value="1"/>
</dbReference>
<dbReference type="InterPro" id="IPR011701">
    <property type="entry name" value="MFS"/>
</dbReference>
<dbReference type="RefSeq" id="WP_188912886.1">
    <property type="nucleotide sequence ID" value="NZ_BMMF01000006.1"/>
</dbReference>
<dbReference type="Gene3D" id="1.20.1250.20">
    <property type="entry name" value="MFS general substrate transporter like domains"/>
    <property type="match status" value="2"/>
</dbReference>
<comment type="caution">
    <text evidence="7">The sequence shown here is derived from an EMBL/GenBank/DDBJ whole genome shotgun (WGS) entry which is preliminary data.</text>
</comment>
<feature type="transmembrane region" description="Helical" evidence="5">
    <location>
        <begin position="233"/>
        <end position="252"/>
    </location>
</feature>
<feature type="transmembrane region" description="Helical" evidence="5">
    <location>
        <begin position="320"/>
        <end position="341"/>
    </location>
</feature>
<dbReference type="GO" id="GO:0022857">
    <property type="term" value="F:transmembrane transporter activity"/>
    <property type="evidence" value="ECO:0007669"/>
    <property type="project" value="InterPro"/>
</dbReference>
<evidence type="ECO:0000313" key="8">
    <source>
        <dbReference type="Proteomes" id="UP000600449"/>
    </source>
</evidence>
<evidence type="ECO:0000313" key="7">
    <source>
        <dbReference type="EMBL" id="GGK35171.1"/>
    </source>
</evidence>
<dbReference type="PANTHER" id="PTHR23521">
    <property type="entry name" value="TRANSPORTER MFS SUPERFAMILY"/>
    <property type="match status" value="1"/>
</dbReference>
<name>A0A917Q861_9HYPH</name>
<dbReference type="EMBL" id="BMMF01000006">
    <property type="protein sequence ID" value="GGK35171.1"/>
    <property type="molecule type" value="Genomic_DNA"/>
</dbReference>
<feature type="transmembrane region" description="Helical" evidence="5">
    <location>
        <begin position="289"/>
        <end position="308"/>
    </location>
</feature>
<dbReference type="PANTHER" id="PTHR23521:SF3">
    <property type="entry name" value="MFS TRANSPORTER"/>
    <property type="match status" value="1"/>
</dbReference>
<protein>
    <submittedName>
        <fullName evidence="7">MFS transporter</fullName>
    </submittedName>
</protein>
<feature type="transmembrane region" description="Helical" evidence="5">
    <location>
        <begin position="264"/>
        <end position="283"/>
    </location>
</feature>
<dbReference type="AlphaFoldDB" id="A0A917Q861"/>
<dbReference type="CDD" id="cd17477">
    <property type="entry name" value="MFS_YcaD_like"/>
    <property type="match status" value="1"/>
</dbReference>
<feature type="transmembrane region" description="Helical" evidence="5">
    <location>
        <begin position="353"/>
        <end position="374"/>
    </location>
</feature>
<feature type="transmembrane region" description="Helical" evidence="5">
    <location>
        <begin position="199"/>
        <end position="221"/>
    </location>
</feature>
<dbReference type="GO" id="GO:0005886">
    <property type="term" value="C:plasma membrane"/>
    <property type="evidence" value="ECO:0007669"/>
    <property type="project" value="TreeGrafter"/>
</dbReference>
<organism evidence="7 8">
    <name type="scientific">Salinarimonas ramus</name>
    <dbReference type="NCBI Taxonomy" id="690164"/>
    <lineage>
        <taxon>Bacteria</taxon>
        <taxon>Pseudomonadati</taxon>
        <taxon>Pseudomonadota</taxon>
        <taxon>Alphaproteobacteria</taxon>
        <taxon>Hyphomicrobiales</taxon>
        <taxon>Salinarimonadaceae</taxon>
        <taxon>Salinarimonas</taxon>
    </lineage>
</organism>
<feature type="transmembrane region" description="Helical" evidence="5">
    <location>
        <begin position="156"/>
        <end position="178"/>
    </location>
</feature>
<evidence type="ECO:0000256" key="4">
    <source>
        <dbReference type="SAM" id="MobiDB-lite"/>
    </source>
</evidence>
<feature type="transmembrane region" description="Helical" evidence="5">
    <location>
        <begin position="97"/>
        <end position="119"/>
    </location>
</feature>